<dbReference type="InterPro" id="IPR006439">
    <property type="entry name" value="HAD-SF_hydro_IA"/>
</dbReference>
<gene>
    <name evidence="6" type="ordered locus">Mpet_1651</name>
</gene>
<keyword evidence="7" id="KW-1185">Reference proteome</keyword>
<evidence type="ECO:0000256" key="4">
    <source>
        <dbReference type="ARBA" id="ARBA00022801"/>
    </source>
</evidence>
<evidence type="ECO:0000313" key="6">
    <source>
        <dbReference type="EMBL" id="ADN36404.1"/>
    </source>
</evidence>
<dbReference type="RefSeq" id="WP_013329581.1">
    <property type="nucleotide sequence ID" value="NC_014507.1"/>
</dbReference>
<evidence type="ECO:0000256" key="5">
    <source>
        <dbReference type="ARBA" id="ARBA00022842"/>
    </source>
</evidence>
<dbReference type="EMBL" id="CP002117">
    <property type="protein sequence ID" value="ADN36404.1"/>
    <property type="molecule type" value="Genomic_DNA"/>
</dbReference>
<name>E1RHA0_METP4</name>
<dbReference type="Pfam" id="PF13419">
    <property type="entry name" value="HAD_2"/>
    <property type="match status" value="1"/>
</dbReference>
<dbReference type="InterPro" id="IPR051400">
    <property type="entry name" value="HAD-like_hydrolase"/>
</dbReference>
<reference evidence="6 7" key="1">
    <citation type="journal article" date="2010" name="Stand. Genomic Sci.">
        <title>Complete genome sequence of Methanoplanus petrolearius type strain (SEBR 4847).</title>
        <authorList>
            <person name="Brambilla E."/>
            <person name="Djao O.D."/>
            <person name="Daligault H."/>
            <person name="Lapidus A."/>
            <person name="Lucas S."/>
            <person name="Hammon N."/>
            <person name="Nolan M."/>
            <person name="Tice H."/>
            <person name="Cheng J.F."/>
            <person name="Han C."/>
            <person name="Tapia R."/>
            <person name="Goodwin L."/>
            <person name="Pitluck S."/>
            <person name="Liolios K."/>
            <person name="Ivanova N."/>
            <person name="Mavromatis K."/>
            <person name="Mikhailova N."/>
            <person name="Pati A."/>
            <person name="Chen A."/>
            <person name="Palaniappan K."/>
            <person name="Land M."/>
            <person name="Hauser L."/>
            <person name="Chang Y.J."/>
            <person name="Jeffries C.D."/>
            <person name="Rohde M."/>
            <person name="Spring S."/>
            <person name="Sikorski J."/>
            <person name="Goker M."/>
            <person name="Woyke T."/>
            <person name="Bristow J."/>
            <person name="Eisen J.A."/>
            <person name="Markowitz V."/>
            <person name="Hugenholtz P."/>
            <person name="Kyrpides N.C."/>
            <person name="Klenk H.P."/>
        </authorList>
    </citation>
    <scope>NUCLEOTIDE SEQUENCE [LARGE SCALE GENOMIC DNA]</scope>
    <source>
        <strain evidence="7">DSM 11571 / OCM 486 / SEBR 4847</strain>
    </source>
</reference>
<dbReference type="PRINTS" id="PR00413">
    <property type="entry name" value="HADHALOGNASE"/>
</dbReference>
<keyword evidence="4 6" id="KW-0378">Hydrolase</keyword>
<dbReference type="STRING" id="679926.Mpet_1651"/>
<dbReference type="GeneID" id="9744123"/>
<evidence type="ECO:0000313" key="7">
    <source>
        <dbReference type="Proteomes" id="UP000006565"/>
    </source>
</evidence>
<dbReference type="Gene3D" id="3.40.50.1000">
    <property type="entry name" value="HAD superfamily/HAD-like"/>
    <property type="match status" value="1"/>
</dbReference>
<dbReference type="PANTHER" id="PTHR46470">
    <property type="entry name" value="N-ACYLNEURAMINATE-9-PHOSPHATASE"/>
    <property type="match status" value="1"/>
</dbReference>
<dbReference type="GO" id="GO:0016791">
    <property type="term" value="F:phosphatase activity"/>
    <property type="evidence" value="ECO:0007669"/>
    <property type="project" value="TreeGrafter"/>
</dbReference>
<dbReference type="Gene3D" id="1.10.150.520">
    <property type="match status" value="1"/>
</dbReference>
<dbReference type="NCBIfam" id="TIGR01509">
    <property type="entry name" value="HAD-SF-IA-v3"/>
    <property type="match status" value="1"/>
</dbReference>
<protein>
    <submittedName>
        <fullName evidence="6">HAD-superfamily hydrolase, subfamily IA, variant 3</fullName>
    </submittedName>
</protein>
<proteinExistence type="inferred from homology"/>
<sequence length="230" mass="26089">MSDIKEPLPGPVKGIIFDMDNTLYNFFDAKILACERVCETIGAGNGQELFRYFLSGKRGFENPENIRDYMTDLGVSDESESLFKNASCIYEDVKLSSITLYPGVPELIRELHESGMRLTIVTDADSIQAKKRLTKLELYDYFESVITPDVTGKRKPDPLNFFSAMEVMNTTPEETMVVGDSPKREIEPGNKLGLTTVYAKYGDWLKTPFPSIKPDHVLEKFYDLRTILDL</sequence>
<keyword evidence="3" id="KW-0479">Metal-binding</keyword>
<evidence type="ECO:0000256" key="2">
    <source>
        <dbReference type="ARBA" id="ARBA00007958"/>
    </source>
</evidence>
<dbReference type="SFLD" id="SFLDG01129">
    <property type="entry name" value="C1.5:_HAD__Beta-PGM__Phosphata"/>
    <property type="match status" value="1"/>
</dbReference>
<dbReference type="AlphaFoldDB" id="E1RHA0"/>
<dbReference type="OrthoDB" id="27736at2157"/>
<dbReference type="KEGG" id="mpi:Mpet_1651"/>
<comment type="cofactor">
    <cofactor evidence="1">
        <name>Mg(2+)</name>
        <dbReference type="ChEBI" id="CHEBI:18420"/>
    </cofactor>
</comment>
<dbReference type="InterPro" id="IPR023214">
    <property type="entry name" value="HAD_sf"/>
</dbReference>
<dbReference type="GO" id="GO:0044281">
    <property type="term" value="P:small molecule metabolic process"/>
    <property type="evidence" value="ECO:0007669"/>
    <property type="project" value="UniProtKB-ARBA"/>
</dbReference>
<dbReference type="GO" id="GO:0046872">
    <property type="term" value="F:metal ion binding"/>
    <property type="evidence" value="ECO:0007669"/>
    <property type="project" value="UniProtKB-KW"/>
</dbReference>
<dbReference type="NCBIfam" id="TIGR01549">
    <property type="entry name" value="HAD-SF-IA-v1"/>
    <property type="match status" value="1"/>
</dbReference>
<dbReference type="Proteomes" id="UP000006565">
    <property type="component" value="Chromosome"/>
</dbReference>
<dbReference type="InterPro" id="IPR041492">
    <property type="entry name" value="HAD_2"/>
</dbReference>
<dbReference type="HOGENOM" id="CLU_045011_8_3_2"/>
<dbReference type="InterPro" id="IPR036412">
    <property type="entry name" value="HAD-like_sf"/>
</dbReference>
<organism evidence="6 7">
    <name type="scientific">Methanolacinia petrolearia (strain DSM 11571 / OCM 486 / SEBR 4847)</name>
    <name type="common">Methanoplanus petrolearius</name>
    <dbReference type="NCBI Taxonomy" id="679926"/>
    <lineage>
        <taxon>Archaea</taxon>
        <taxon>Methanobacteriati</taxon>
        <taxon>Methanobacteriota</taxon>
        <taxon>Stenosarchaea group</taxon>
        <taxon>Methanomicrobia</taxon>
        <taxon>Methanomicrobiales</taxon>
        <taxon>Methanomicrobiaceae</taxon>
        <taxon>Methanolacinia</taxon>
    </lineage>
</organism>
<comment type="similarity">
    <text evidence="2">Belongs to the HAD-like hydrolase superfamily.</text>
</comment>
<dbReference type="SUPFAM" id="SSF56784">
    <property type="entry name" value="HAD-like"/>
    <property type="match status" value="1"/>
</dbReference>
<dbReference type="PANTHER" id="PTHR46470:SF2">
    <property type="entry name" value="GLYCERALDEHYDE 3-PHOSPHATE PHOSPHATASE"/>
    <property type="match status" value="1"/>
</dbReference>
<dbReference type="eggNOG" id="arCOG02291">
    <property type="taxonomic scope" value="Archaea"/>
</dbReference>
<keyword evidence="5" id="KW-0460">Magnesium</keyword>
<accession>E1RHA0</accession>
<evidence type="ECO:0000256" key="3">
    <source>
        <dbReference type="ARBA" id="ARBA00022723"/>
    </source>
</evidence>
<dbReference type="SFLD" id="SFLDS00003">
    <property type="entry name" value="Haloacid_Dehalogenase"/>
    <property type="match status" value="1"/>
</dbReference>
<evidence type="ECO:0000256" key="1">
    <source>
        <dbReference type="ARBA" id="ARBA00001946"/>
    </source>
</evidence>